<feature type="compositionally biased region" description="Low complexity" evidence="6">
    <location>
        <begin position="379"/>
        <end position="393"/>
    </location>
</feature>
<dbReference type="EMBL" id="CP035758">
    <property type="protein sequence ID" value="QBD79268.1"/>
    <property type="molecule type" value="Genomic_DNA"/>
</dbReference>
<accession>A0A4P6JUE6</accession>
<dbReference type="GO" id="GO:0005524">
    <property type="term" value="F:ATP binding"/>
    <property type="evidence" value="ECO:0007669"/>
    <property type="project" value="UniProtKB-KW"/>
</dbReference>
<keyword evidence="7" id="KW-1133">Transmembrane helix</keyword>
<dbReference type="InterPro" id="IPR008271">
    <property type="entry name" value="Ser/Thr_kinase_AS"/>
</dbReference>
<evidence type="ECO:0000256" key="6">
    <source>
        <dbReference type="SAM" id="MobiDB-lite"/>
    </source>
</evidence>
<dbReference type="GO" id="GO:0004674">
    <property type="term" value="F:protein serine/threonine kinase activity"/>
    <property type="evidence" value="ECO:0007669"/>
    <property type="project" value="UniProtKB-KW"/>
</dbReference>
<dbReference type="Gene3D" id="3.30.200.20">
    <property type="entry name" value="Phosphorylase Kinase, domain 1"/>
    <property type="match status" value="1"/>
</dbReference>
<dbReference type="PROSITE" id="PS00108">
    <property type="entry name" value="PROTEIN_KINASE_ST"/>
    <property type="match status" value="1"/>
</dbReference>
<dbReference type="Pfam" id="PF00069">
    <property type="entry name" value="Pkinase"/>
    <property type="match status" value="1"/>
</dbReference>
<gene>
    <name evidence="9" type="ORF">EPA93_26095</name>
</gene>
<dbReference type="InterPro" id="IPR011009">
    <property type="entry name" value="Kinase-like_dom_sf"/>
</dbReference>
<keyword evidence="10" id="KW-1185">Reference proteome</keyword>
<dbReference type="PROSITE" id="PS50011">
    <property type="entry name" value="PROTEIN_KINASE_DOM"/>
    <property type="match status" value="1"/>
</dbReference>
<dbReference type="OrthoDB" id="9801841at2"/>
<feature type="compositionally biased region" description="Polar residues" evidence="6">
    <location>
        <begin position="364"/>
        <end position="378"/>
    </location>
</feature>
<evidence type="ECO:0000259" key="8">
    <source>
        <dbReference type="PROSITE" id="PS50011"/>
    </source>
</evidence>
<reference evidence="9 10" key="1">
    <citation type="submission" date="2019-01" db="EMBL/GenBank/DDBJ databases">
        <title>Ktedonosporobacter rubrisoli SCAWS-G2.</title>
        <authorList>
            <person name="Huang Y."/>
            <person name="Yan B."/>
        </authorList>
    </citation>
    <scope>NUCLEOTIDE SEQUENCE [LARGE SCALE GENOMIC DNA]</scope>
    <source>
        <strain evidence="9 10">SCAWS-G2</strain>
    </source>
</reference>
<keyword evidence="2" id="KW-0808">Transferase</keyword>
<keyword evidence="7" id="KW-0812">Transmembrane</keyword>
<dbReference type="AlphaFoldDB" id="A0A4P6JUE6"/>
<dbReference type="Proteomes" id="UP000290365">
    <property type="component" value="Chromosome"/>
</dbReference>
<evidence type="ECO:0000313" key="10">
    <source>
        <dbReference type="Proteomes" id="UP000290365"/>
    </source>
</evidence>
<feature type="compositionally biased region" description="Polar residues" evidence="6">
    <location>
        <begin position="335"/>
        <end position="352"/>
    </location>
</feature>
<organism evidence="9 10">
    <name type="scientific">Ktedonosporobacter rubrisoli</name>
    <dbReference type="NCBI Taxonomy" id="2509675"/>
    <lineage>
        <taxon>Bacteria</taxon>
        <taxon>Bacillati</taxon>
        <taxon>Chloroflexota</taxon>
        <taxon>Ktedonobacteria</taxon>
        <taxon>Ktedonobacterales</taxon>
        <taxon>Ktedonosporobacteraceae</taxon>
        <taxon>Ktedonosporobacter</taxon>
    </lineage>
</organism>
<feature type="transmembrane region" description="Helical" evidence="7">
    <location>
        <begin position="404"/>
        <end position="427"/>
    </location>
</feature>
<dbReference type="EC" id="2.7.11.1" evidence="1"/>
<evidence type="ECO:0000256" key="2">
    <source>
        <dbReference type="ARBA" id="ARBA00022679"/>
    </source>
</evidence>
<protein>
    <recommendedName>
        <fullName evidence="1">non-specific serine/threonine protein kinase</fullName>
        <ecNumber evidence="1">2.7.11.1</ecNumber>
    </recommendedName>
</protein>
<keyword evidence="3" id="KW-0547">Nucleotide-binding</keyword>
<dbReference type="Gene3D" id="1.10.510.10">
    <property type="entry name" value="Transferase(Phosphotransferase) domain 1"/>
    <property type="match status" value="1"/>
</dbReference>
<keyword evidence="5" id="KW-0067">ATP-binding</keyword>
<feature type="compositionally biased region" description="Low complexity" evidence="6">
    <location>
        <begin position="301"/>
        <end position="313"/>
    </location>
</feature>
<evidence type="ECO:0000256" key="1">
    <source>
        <dbReference type="ARBA" id="ARBA00012513"/>
    </source>
</evidence>
<sequence>MSKEPRRLGKYELRERLARGGQGEVWKALDTQLRRHVAIKLLHADLQHDTDFVERFEREAQLIAALRHPNIVQIHDFRIAQPPEAESTVAYMVMDFVSRETLADHIRNTSRKGQFPPATDIVHLFTGVSLALDYAHGQGMIHRDIKPANILLDHRLPTASPLGEPVLTDFGIARLQGSVTGTMAGSLLGTPLYISPEQAKGLRGDHRSDLYSLGIILYEIATGITPFRGDTTMAILMQHVHTMPTPPPLINPRISSELSAVILKSIAKSPDDRFPDARSLTIALAEAVQVPVPAKLKQPRSSPRSVSSTSLASQPLTPPYGNTRGLEAESPPYPQATQRNLTTPASSYTPGSASAIYMSGPQARVTQQTPPLSASPTIPAQSSADAQSPQSSQVTMLPARRKRFIVLAALLTVVLLGGLIATFSMLFPATPAPAPTVGRIQFSNSGQVPQGTYDQLQIDLPHIPAPSAGHVYYAWIDSSSIESDRPHWKLNVDAQGHLYAANLTYRGHPNLLIPNSILLITEEDASMEPVVPFTDPRARLYYAQIKQSGTSGYDVQACPPEGTICQQ</sequence>
<dbReference type="RefSeq" id="WP_129890321.1">
    <property type="nucleotide sequence ID" value="NZ_CP035758.1"/>
</dbReference>
<proteinExistence type="predicted"/>
<evidence type="ECO:0000256" key="3">
    <source>
        <dbReference type="ARBA" id="ARBA00022741"/>
    </source>
</evidence>
<dbReference type="KEGG" id="kbs:EPA93_26095"/>
<evidence type="ECO:0000313" key="9">
    <source>
        <dbReference type="EMBL" id="QBD79268.1"/>
    </source>
</evidence>
<keyword evidence="9" id="KW-0723">Serine/threonine-protein kinase</keyword>
<keyword evidence="7" id="KW-0472">Membrane</keyword>
<name>A0A4P6JUE6_KTERU</name>
<dbReference type="InterPro" id="IPR000719">
    <property type="entry name" value="Prot_kinase_dom"/>
</dbReference>
<dbReference type="SUPFAM" id="SSF56112">
    <property type="entry name" value="Protein kinase-like (PK-like)"/>
    <property type="match status" value="1"/>
</dbReference>
<evidence type="ECO:0000256" key="5">
    <source>
        <dbReference type="ARBA" id="ARBA00022840"/>
    </source>
</evidence>
<feature type="domain" description="Protein kinase" evidence="8">
    <location>
        <begin position="11"/>
        <end position="288"/>
    </location>
</feature>
<keyword evidence="4 9" id="KW-0418">Kinase</keyword>
<dbReference type="PANTHER" id="PTHR43289">
    <property type="entry name" value="MITOGEN-ACTIVATED PROTEIN KINASE KINASE KINASE 20-RELATED"/>
    <property type="match status" value="1"/>
</dbReference>
<feature type="region of interest" description="Disordered" evidence="6">
    <location>
        <begin position="295"/>
        <end position="394"/>
    </location>
</feature>
<dbReference type="CDD" id="cd14014">
    <property type="entry name" value="STKc_PknB_like"/>
    <property type="match status" value="1"/>
</dbReference>
<evidence type="ECO:0000256" key="4">
    <source>
        <dbReference type="ARBA" id="ARBA00022777"/>
    </source>
</evidence>
<dbReference type="SMART" id="SM00220">
    <property type="entry name" value="S_TKc"/>
    <property type="match status" value="1"/>
</dbReference>
<evidence type="ECO:0000256" key="7">
    <source>
        <dbReference type="SAM" id="Phobius"/>
    </source>
</evidence>
<dbReference type="PANTHER" id="PTHR43289:SF6">
    <property type="entry name" value="SERINE_THREONINE-PROTEIN KINASE NEKL-3"/>
    <property type="match status" value="1"/>
</dbReference>